<keyword evidence="1" id="KW-0472">Membrane</keyword>
<name>A0A813CPQ9_9DINO</name>
<reference evidence="2" key="1">
    <citation type="submission" date="2021-02" db="EMBL/GenBank/DDBJ databases">
        <authorList>
            <person name="Dougan E. K."/>
            <person name="Rhodes N."/>
            <person name="Thang M."/>
            <person name="Chan C."/>
        </authorList>
    </citation>
    <scope>NUCLEOTIDE SEQUENCE</scope>
</reference>
<keyword evidence="1" id="KW-0812">Transmembrane</keyword>
<comment type="caution">
    <text evidence="2">The sequence shown here is derived from an EMBL/GenBank/DDBJ whole genome shotgun (WGS) entry which is preliminary data.</text>
</comment>
<proteinExistence type="predicted"/>
<feature type="transmembrane region" description="Helical" evidence="1">
    <location>
        <begin position="21"/>
        <end position="44"/>
    </location>
</feature>
<protein>
    <submittedName>
        <fullName evidence="2">Uncharacterized protein</fullName>
    </submittedName>
</protein>
<keyword evidence="3" id="KW-1185">Reference proteome</keyword>
<evidence type="ECO:0000256" key="1">
    <source>
        <dbReference type="SAM" id="Phobius"/>
    </source>
</evidence>
<dbReference type="AlphaFoldDB" id="A0A813CPQ9"/>
<feature type="non-terminal residue" evidence="2">
    <location>
        <position position="1"/>
    </location>
</feature>
<evidence type="ECO:0000313" key="2">
    <source>
        <dbReference type="EMBL" id="CAE7945518.1"/>
    </source>
</evidence>
<keyword evidence="1" id="KW-1133">Transmembrane helix</keyword>
<evidence type="ECO:0000313" key="3">
    <source>
        <dbReference type="Proteomes" id="UP000601435"/>
    </source>
</evidence>
<dbReference type="Proteomes" id="UP000601435">
    <property type="component" value="Unassembled WGS sequence"/>
</dbReference>
<dbReference type="EMBL" id="CAJNJA010103874">
    <property type="protein sequence ID" value="CAE7945518.1"/>
    <property type="molecule type" value="Genomic_DNA"/>
</dbReference>
<sequence>MSEESHLLPQTSQREASIPGFGVKVIGGVSVGLLGCGLVLAAYLNFGSVQQEVAPGRELYHVSHVSHVSYVDDE</sequence>
<gene>
    <name evidence="2" type="ORF">SNEC2469_LOCUS35596</name>
</gene>
<accession>A0A813CPQ9</accession>
<organism evidence="2 3">
    <name type="scientific">Symbiodinium necroappetens</name>
    <dbReference type="NCBI Taxonomy" id="1628268"/>
    <lineage>
        <taxon>Eukaryota</taxon>
        <taxon>Sar</taxon>
        <taxon>Alveolata</taxon>
        <taxon>Dinophyceae</taxon>
        <taxon>Suessiales</taxon>
        <taxon>Symbiodiniaceae</taxon>
        <taxon>Symbiodinium</taxon>
    </lineage>
</organism>